<dbReference type="AlphaFoldDB" id="A0A6J6GZT2"/>
<accession>A0A6J6GZT2</accession>
<proteinExistence type="predicted"/>
<dbReference type="InterPro" id="IPR052567">
    <property type="entry name" value="OP_Dioxygenase"/>
</dbReference>
<name>A0A6J6GZT2_9ZZZZ</name>
<protein>
    <submittedName>
        <fullName evidence="1">Unannotated protein</fullName>
    </submittedName>
</protein>
<gene>
    <name evidence="1" type="ORF">UFOPK1835_00807</name>
</gene>
<dbReference type="InterPro" id="IPR003607">
    <property type="entry name" value="HD/PDEase_dom"/>
</dbReference>
<organism evidence="1">
    <name type="scientific">freshwater metagenome</name>
    <dbReference type="NCBI Taxonomy" id="449393"/>
    <lineage>
        <taxon>unclassified sequences</taxon>
        <taxon>metagenomes</taxon>
        <taxon>ecological metagenomes</taxon>
    </lineage>
</organism>
<dbReference type="PANTHER" id="PTHR40202:SF1">
    <property type="entry name" value="HD DOMAIN-CONTAINING PROTEIN"/>
    <property type="match status" value="1"/>
</dbReference>
<dbReference type="PANTHER" id="PTHR40202">
    <property type="match status" value="1"/>
</dbReference>
<reference evidence="1" key="1">
    <citation type="submission" date="2020-05" db="EMBL/GenBank/DDBJ databases">
        <authorList>
            <person name="Chiriac C."/>
            <person name="Salcher M."/>
            <person name="Ghai R."/>
            <person name="Kavagutti S V."/>
        </authorList>
    </citation>
    <scope>NUCLEOTIDE SEQUENCE</scope>
</reference>
<dbReference type="CDD" id="cd00077">
    <property type="entry name" value="HDc"/>
    <property type="match status" value="1"/>
</dbReference>
<dbReference type="SUPFAM" id="SSF109604">
    <property type="entry name" value="HD-domain/PDEase-like"/>
    <property type="match status" value="1"/>
</dbReference>
<sequence length="183" mass="19226">MTLTSIAAIEELFDVWGDNRYDEDLSQLAHALQCAALADASGAAPELVAAALLHDIGHLVELQAGGGADFESDLHHEDSAVLVLAGVLPHTVTDPIALHVQAKRFLVATEPAYLGTLSAGSRHSLAVQGGPMSPDECEGFIAQPGAADAVTLRRWDDNGKVEGLLVKPFAAYRPILDRLASKG</sequence>
<evidence type="ECO:0000313" key="1">
    <source>
        <dbReference type="EMBL" id="CAB4606426.1"/>
    </source>
</evidence>
<dbReference type="Gene3D" id="1.10.3210.10">
    <property type="entry name" value="Hypothetical protein af1432"/>
    <property type="match status" value="1"/>
</dbReference>
<dbReference type="EMBL" id="CAEZUP010000026">
    <property type="protein sequence ID" value="CAB4606426.1"/>
    <property type="molecule type" value="Genomic_DNA"/>
</dbReference>